<reference evidence="3" key="2">
    <citation type="submission" date="2015-01" db="EMBL/GenBank/DDBJ databases">
        <title>Evolutionary Origins and Diversification of the Mycorrhizal Mutualists.</title>
        <authorList>
            <consortium name="DOE Joint Genome Institute"/>
            <consortium name="Mycorrhizal Genomics Consortium"/>
            <person name="Kohler A."/>
            <person name="Kuo A."/>
            <person name="Nagy L.G."/>
            <person name="Floudas D."/>
            <person name="Copeland A."/>
            <person name="Barry K.W."/>
            <person name="Cichocki N."/>
            <person name="Veneault-Fourrey C."/>
            <person name="LaButti K."/>
            <person name="Lindquist E.A."/>
            <person name="Lipzen A."/>
            <person name="Lundell T."/>
            <person name="Morin E."/>
            <person name="Murat C."/>
            <person name="Riley R."/>
            <person name="Ohm R."/>
            <person name="Sun H."/>
            <person name="Tunlid A."/>
            <person name="Henrissat B."/>
            <person name="Grigoriev I.V."/>
            <person name="Hibbett D.S."/>
            <person name="Martin F."/>
        </authorList>
    </citation>
    <scope>NUCLEOTIDE SEQUENCE [LARGE SCALE GENOMIC DNA]</scope>
    <source>
        <strain evidence="3">Ve08.2h10</strain>
    </source>
</reference>
<protein>
    <submittedName>
        <fullName evidence="2">Uncharacterized protein</fullName>
    </submittedName>
</protein>
<dbReference type="AlphaFoldDB" id="A0A0D0D7Z0"/>
<organism evidence="2 3">
    <name type="scientific">Paxillus rubicundulus Ve08.2h10</name>
    <dbReference type="NCBI Taxonomy" id="930991"/>
    <lineage>
        <taxon>Eukaryota</taxon>
        <taxon>Fungi</taxon>
        <taxon>Dikarya</taxon>
        <taxon>Basidiomycota</taxon>
        <taxon>Agaricomycotina</taxon>
        <taxon>Agaricomycetes</taxon>
        <taxon>Agaricomycetidae</taxon>
        <taxon>Boletales</taxon>
        <taxon>Paxilineae</taxon>
        <taxon>Paxillaceae</taxon>
        <taxon>Paxillus</taxon>
    </lineage>
</organism>
<accession>A0A0D0D7Z0</accession>
<feature type="region of interest" description="Disordered" evidence="1">
    <location>
        <begin position="70"/>
        <end position="91"/>
    </location>
</feature>
<dbReference type="EMBL" id="KN825221">
    <property type="protein sequence ID" value="KIK93027.1"/>
    <property type="molecule type" value="Genomic_DNA"/>
</dbReference>
<name>A0A0D0D7Z0_9AGAM</name>
<reference evidence="2 3" key="1">
    <citation type="submission" date="2014-04" db="EMBL/GenBank/DDBJ databases">
        <authorList>
            <consortium name="DOE Joint Genome Institute"/>
            <person name="Kuo A."/>
            <person name="Kohler A."/>
            <person name="Jargeat P."/>
            <person name="Nagy L.G."/>
            <person name="Floudas D."/>
            <person name="Copeland A."/>
            <person name="Barry K.W."/>
            <person name="Cichocki N."/>
            <person name="Veneault-Fourrey C."/>
            <person name="LaButti K."/>
            <person name="Lindquist E.A."/>
            <person name="Lipzen A."/>
            <person name="Lundell T."/>
            <person name="Morin E."/>
            <person name="Murat C."/>
            <person name="Sun H."/>
            <person name="Tunlid A."/>
            <person name="Henrissat B."/>
            <person name="Grigoriev I.V."/>
            <person name="Hibbett D.S."/>
            <person name="Martin F."/>
            <person name="Nordberg H.P."/>
            <person name="Cantor M.N."/>
            <person name="Hua S.X."/>
        </authorList>
    </citation>
    <scope>NUCLEOTIDE SEQUENCE [LARGE SCALE GENOMIC DNA]</scope>
    <source>
        <strain evidence="2 3">Ve08.2h10</strain>
    </source>
</reference>
<keyword evidence="3" id="KW-1185">Reference proteome</keyword>
<proteinExistence type="predicted"/>
<sequence length="91" mass="9367">MGTPSVCMGGPNGLHALLASPLFDCFCLATDPNLAGHTKLTVHVMMGPRASQAQTTGGANEKRQMDTINKLDKQGEGETVQGAGAEVGPTE</sequence>
<evidence type="ECO:0000313" key="3">
    <source>
        <dbReference type="Proteomes" id="UP000054538"/>
    </source>
</evidence>
<dbReference type="InParanoid" id="A0A0D0D7Z0"/>
<evidence type="ECO:0000313" key="2">
    <source>
        <dbReference type="EMBL" id="KIK93027.1"/>
    </source>
</evidence>
<gene>
    <name evidence="2" type="ORF">PAXRUDRAFT_537651</name>
</gene>
<dbReference type="Proteomes" id="UP000054538">
    <property type="component" value="Unassembled WGS sequence"/>
</dbReference>
<evidence type="ECO:0000256" key="1">
    <source>
        <dbReference type="SAM" id="MobiDB-lite"/>
    </source>
</evidence>
<dbReference type="HOGENOM" id="CLU_2427710_0_0_1"/>